<feature type="compositionally biased region" description="Acidic residues" evidence="1">
    <location>
        <begin position="152"/>
        <end position="161"/>
    </location>
</feature>
<feature type="region of interest" description="Disordered" evidence="1">
    <location>
        <begin position="1"/>
        <end position="46"/>
    </location>
</feature>
<dbReference type="InterPro" id="IPR029063">
    <property type="entry name" value="SAM-dependent_MTases_sf"/>
</dbReference>
<dbReference type="STRING" id="1037660.A0A066VN42"/>
<proteinExistence type="predicted"/>
<gene>
    <name evidence="2" type="ORF">K437DRAFT_257699</name>
</gene>
<dbReference type="OrthoDB" id="46564at2759"/>
<dbReference type="PANTHER" id="PTHR14614">
    <property type="entry name" value="HEPATOCELLULAR CARCINOMA-ASSOCIATED ANTIGEN"/>
    <property type="match status" value="1"/>
</dbReference>
<dbReference type="PANTHER" id="PTHR14614:SF10">
    <property type="entry name" value="PROTEIN N-TERMINAL AND LYSINE N-METHYLTRANSFERASE EFM7"/>
    <property type="match status" value="1"/>
</dbReference>
<feature type="compositionally biased region" description="Basic and acidic residues" evidence="1">
    <location>
        <begin position="302"/>
        <end position="324"/>
    </location>
</feature>
<organism evidence="2 3">
    <name type="scientific">Tilletiaria anomala (strain ATCC 24038 / CBS 436.72 / UBC 951)</name>
    <dbReference type="NCBI Taxonomy" id="1037660"/>
    <lineage>
        <taxon>Eukaryota</taxon>
        <taxon>Fungi</taxon>
        <taxon>Dikarya</taxon>
        <taxon>Basidiomycota</taxon>
        <taxon>Ustilaginomycotina</taxon>
        <taxon>Exobasidiomycetes</taxon>
        <taxon>Georgefischeriales</taxon>
        <taxon>Tilletiariaceae</taxon>
        <taxon>Tilletiaria</taxon>
    </lineage>
</organism>
<evidence type="ECO:0008006" key="4">
    <source>
        <dbReference type="Google" id="ProtNLM"/>
    </source>
</evidence>
<comment type="caution">
    <text evidence="2">The sequence shown here is derived from an EMBL/GenBank/DDBJ whole genome shotgun (WGS) entry which is preliminary data.</text>
</comment>
<keyword evidence="3" id="KW-1185">Reference proteome</keyword>
<feature type="region of interest" description="Disordered" evidence="1">
    <location>
        <begin position="295"/>
        <end position="344"/>
    </location>
</feature>
<accession>A0A066VN42</accession>
<feature type="region of interest" description="Disordered" evidence="1">
    <location>
        <begin position="143"/>
        <end position="170"/>
    </location>
</feature>
<dbReference type="InterPro" id="IPR019410">
    <property type="entry name" value="Methyltransf_16"/>
</dbReference>
<dbReference type="Gene3D" id="3.40.50.150">
    <property type="entry name" value="Vaccinia Virus protein VP39"/>
    <property type="match status" value="1"/>
</dbReference>
<dbReference type="GO" id="GO:0005737">
    <property type="term" value="C:cytoplasm"/>
    <property type="evidence" value="ECO:0007669"/>
    <property type="project" value="TreeGrafter"/>
</dbReference>
<name>A0A066VN42_TILAU</name>
<sequence length="430" mass="47141">MPLLASDKEDRQGVDEEDIDVDLFAEPAGFRPPSPPRRTRTFYDPPRDRLPAWRRSARCVPAPLLPQREGSAEQGDEGGASTHTIPLDLVGFSPLWGHHLWNAAPALASYLLLHRRQLLPARACVLELGAASGLPGIVAAKYGGADPRGDDDNVDDVDEDGDTRRAESERHVGHDGAVLPFVVSTDYPDPDLLTCLRDNLEMNGVLLPPRREGEGGVQSNGNAVAEGYIWGADPHSILARIQGIPNIDANTDPARGAGTRKFDLLLLSDLIFNHQAHAALLDTCERCLRHAWSTDDEPADQAGRKDAEHEHEKEEGWGECRPEDFYPPSKDDSDDEFELLPFPSAGTESGAVQPAVLVFYTHHRPHLASKDLAFFARARARGWHCRLVAKRNMGVMFVNDHGEERVRATVWGWCLTRGAASAAAAPRSEA</sequence>
<dbReference type="FunCoup" id="A0A066VN42">
    <property type="interactions" value="115"/>
</dbReference>
<dbReference type="GeneID" id="25264762"/>
<protein>
    <recommendedName>
        <fullName evidence="4">Nicotinamide N-methyltransferase</fullName>
    </recommendedName>
</protein>
<dbReference type="EMBL" id="JMSN01000066">
    <property type="protein sequence ID" value="KDN42851.1"/>
    <property type="molecule type" value="Genomic_DNA"/>
</dbReference>
<dbReference type="HOGENOM" id="CLU_032409_0_0_1"/>
<dbReference type="Proteomes" id="UP000027361">
    <property type="component" value="Unassembled WGS sequence"/>
</dbReference>
<dbReference type="InParanoid" id="A0A066VN42"/>
<dbReference type="AlphaFoldDB" id="A0A066VN42"/>
<dbReference type="GO" id="GO:0008757">
    <property type="term" value="F:S-adenosylmethionine-dependent methyltransferase activity"/>
    <property type="evidence" value="ECO:0007669"/>
    <property type="project" value="UniProtKB-ARBA"/>
</dbReference>
<dbReference type="RefSeq" id="XP_013242185.1">
    <property type="nucleotide sequence ID" value="XM_013386731.1"/>
</dbReference>
<feature type="compositionally biased region" description="Basic and acidic residues" evidence="1">
    <location>
        <begin position="1"/>
        <end position="14"/>
    </location>
</feature>
<evidence type="ECO:0000313" key="2">
    <source>
        <dbReference type="EMBL" id="KDN42851.1"/>
    </source>
</evidence>
<reference evidence="2 3" key="1">
    <citation type="submission" date="2014-05" db="EMBL/GenBank/DDBJ databases">
        <title>Draft genome sequence of a rare smut relative, Tilletiaria anomala UBC 951.</title>
        <authorList>
            <consortium name="DOE Joint Genome Institute"/>
            <person name="Toome M."/>
            <person name="Kuo A."/>
            <person name="Henrissat B."/>
            <person name="Lipzen A."/>
            <person name="Tritt A."/>
            <person name="Yoshinaga Y."/>
            <person name="Zane M."/>
            <person name="Barry K."/>
            <person name="Grigoriev I.V."/>
            <person name="Spatafora J.W."/>
            <person name="Aimea M.C."/>
        </authorList>
    </citation>
    <scope>NUCLEOTIDE SEQUENCE [LARGE SCALE GENOMIC DNA]</scope>
    <source>
        <strain evidence="2 3">UBC 951</strain>
    </source>
</reference>
<evidence type="ECO:0000313" key="3">
    <source>
        <dbReference type="Proteomes" id="UP000027361"/>
    </source>
</evidence>
<evidence type="ECO:0000256" key="1">
    <source>
        <dbReference type="SAM" id="MobiDB-lite"/>
    </source>
</evidence>